<dbReference type="Proteomes" id="UP000239735">
    <property type="component" value="Unassembled WGS sequence"/>
</dbReference>
<dbReference type="OrthoDB" id="121528at2"/>
<organism evidence="1 2">
    <name type="scientific">Candidatus Sulfuritelmatomonas gaucii</name>
    <dbReference type="NCBI Taxonomy" id="2043161"/>
    <lineage>
        <taxon>Bacteria</taxon>
        <taxon>Pseudomonadati</taxon>
        <taxon>Acidobacteriota</taxon>
        <taxon>Terriglobia</taxon>
        <taxon>Terriglobales</taxon>
        <taxon>Acidobacteriaceae</taxon>
        <taxon>Candidatus Sulfuritelmatomonas</taxon>
    </lineage>
</organism>
<protein>
    <submittedName>
        <fullName evidence="1">Uncharacterized protein</fullName>
    </submittedName>
</protein>
<sequence length="134" mass="15339">MKPHSIFLRKECILPERLDPLTEPVGENWKLVEEITAPVLDTMIRRMGWHCMWVGRPCSRRGFGLTEEDAVEGALARALRSVARRFNAAEFVSVQAARHLGLHTAIVTLQPRQIQEHSWLDIAEERHPQTVPAR</sequence>
<evidence type="ECO:0000313" key="1">
    <source>
        <dbReference type="EMBL" id="SPE17852.1"/>
    </source>
</evidence>
<proteinExistence type="predicted"/>
<name>A0A2N9L3G7_9BACT</name>
<dbReference type="AlphaFoldDB" id="A0A2N9L3G7"/>
<accession>A0A2N9L3G7</accession>
<reference evidence="2" key="1">
    <citation type="submission" date="2018-02" db="EMBL/GenBank/DDBJ databases">
        <authorList>
            <person name="Hausmann B."/>
        </authorList>
    </citation>
    <scope>NUCLEOTIDE SEQUENCE [LARGE SCALE GENOMIC DNA]</scope>
    <source>
        <strain evidence="2">Peat soil MAG SbA5</strain>
    </source>
</reference>
<dbReference type="EMBL" id="OKRB01000014">
    <property type="protein sequence ID" value="SPE17852.1"/>
    <property type="molecule type" value="Genomic_DNA"/>
</dbReference>
<gene>
    <name evidence="1" type="ORF">SBA5_1100032</name>
</gene>
<evidence type="ECO:0000313" key="2">
    <source>
        <dbReference type="Proteomes" id="UP000239735"/>
    </source>
</evidence>